<dbReference type="SMART" id="SM00513">
    <property type="entry name" value="SAP"/>
    <property type="match status" value="1"/>
</dbReference>
<comment type="subunit">
    <text evidence="4">Monomer.</text>
</comment>
<evidence type="ECO:0000256" key="9">
    <source>
        <dbReference type="ARBA" id="ARBA00022801"/>
    </source>
</evidence>
<dbReference type="InterPro" id="IPR050092">
    <property type="entry name" value="RNase_H"/>
</dbReference>
<gene>
    <name evidence="15" type="ORF">AB1Y20_023563</name>
</gene>
<evidence type="ECO:0000256" key="5">
    <source>
        <dbReference type="ARBA" id="ARBA00012180"/>
    </source>
</evidence>
<keyword evidence="16" id="KW-1185">Reference proteome</keyword>
<dbReference type="SUPFAM" id="SSF68906">
    <property type="entry name" value="SAP domain"/>
    <property type="match status" value="1"/>
</dbReference>
<keyword evidence="12" id="KW-0732">Signal</keyword>
<accession>A0AB34JGM7</accession>
<feature type="coiled-coil region" evidence="11">
    <location>
        <begin position="59"/>
        <end position="90"/>
    </location>
</feature>
<dbReference type="SUPFAM" id="SSF53098">
    <property type="entry name" value="Ribonuclease H-like"/>
    <property type="match status" value="1"/>
</dbReference>
<evidence type="ECO:0000256" key="4">
    <source>
        <dbReference type="ARBA" id="ARBA00011245"/>
    </source>
</evidence>
<dbReference type="GO" id="GO:0046872">
    <property type="term" value="F:metal ion binding"/>
    <property type="evidence" value="ECO:0007669"/>
    <property type="project" value="UniProtKB-KW"/>
</dbReference>
<dbReference type="PROSITE" id="PS50800">
    <property type="entry name" value="SAP"/>
    <property type="match status" value="1"/>
</dbReference>
<keyword evidence="9" id="KW-0378">Hydrolase</keyword>
<comment type="caution">
    <text evidence="15">The sequence shown here is derived from an EMBL/GenBank/DDBJ whole genome shotgun (WGS) entry which is preliminary data.</text>
</comment>
<evidence type="ECO:0000259" key="14">
    <source>
        <dbReference type="PROSITE" id="PS50879"/>
    </source>
</evidence>
<feature type="domain" description="RNase H type-1" evidence="14">
    <location>
        <begin position="185"/>
        <end position="330"/>
    </location>
</feature>
<dbReference type="InterPro" id="IPR003034">
    <property type="entry name" value="SAP_dom"/>
</dbReference>
<dbReference type="InterPro" id="IPR036397">
    <property type="entry name" value="RNaseH_sf"/>
</dbReference>
<evidence type="ECO:0000259" key="13">
    <source>
        <dbReference type="PROSITE" id="PS50800"/>
    </source>
</evidence>
<evidence type="ECO:0000256" key="8">
    <source>
        <dbReference type="ARBA" id="ARBA00022759"/>
    </source>
</evidence>
<dbReference type="AlphaFoldDB" id="A0AB34JGM7"/>
<feature type="domain" description="SAP" evidence="13">
    <location>
        <begin position="102"/>
        <end position="136"/>
    </location>
</feature>
<dbReference type="GO" id="GO:0005737">
    <property type="term" value="C:cytoplasm"/>
    <property type="evidence" value="ECO:0007669"/>
    <property type="project" value="UniProtKB-ARBA"/>
</dbReference>
<evidence type="ECO:0000256" key="1">
    <source>
        <dbReference type="ARBA" id="ARBA00000077"/>
    </source>
</evidence>
<evidence type="ECO:0000256" key="12">
    <source>
        <dbReference type="SAM" id="SignalP"/>
    </source>
</evidence>
<keyword evidence="7" id="KW-0479">Metal-binding</keyword>
<dbReference type="Pfam" id="PF00075">
    <property type="entry name" value="RNase_H"/>
    <property type="match status" value="1"/>
</dbReference>
<dbReference type="InterPro" id="IPR012337">
    <property type="entry name" value="RNaseH-like_sf"/>
</dbReference>
<dbReference type="Proteomes" id="UP001515480">
    <property type="component" value="Unassembled WGS sequence"/>
</dbReference>
<protein>
    <recommendedName>
        <fullName evidence="5">ribonuclease H</fullName>
        <ecNumber evidence="5">3.1.26.4</ecNumber>
    </recommendedName>
</protein>
<reference evidence="15 16" key="1">
    <citation type="journal article" date="2024" name="Science">
        <title>Giant polyketide synthase enzymes in the biosynthesis of giant marine polyether toxins.</title>
        <authorList>
            <person name="Fallon T.R."/>
            <person name="Shende V.V."/>
            <person name="Wierzbicki I.H."/>
            <person name="Pendleton A.L."/>
            <person name="Watervoot N.F."/>
            <person name="Auber R.P."/>
            <person name="Gonzalez D.J."/>
            <person name="Wisecaver J.H."/>
            <person name="Moore B.S."/>
        </authorList>
    </citation>
    <scope>NUCLEOTIDE SEQUENCE [LARGE SCALE GENOMIC DNA]</scope>
    <source>
        <strain evidence="15 16">12B1</strain>
    </source>
</reference>
<dbReference type="InterPro" id="IPR036361">
    <property type="entry name" value="SAP_dom_sf"/>
</dbReference>
<dbReference type="PROSITE" id="PS50879">
    <property type="entry name" value="RNASE_H_1"/>
    <property type="match status" value="1"/>
</dbReference>
<evidence type="ECO:0000313" key="16">
    <source>
        <dbReference type="Proteomes" id="UP001515480"/>
    </source>
</evidence>
<dbReference type="PANTHER" id="PTHR10642:SF26">
    <property type="entry name" value="RIBONUCLEASE H1"/>
    <property type="match status" value="1"/>
</dbReference>
<proteinExistence type="inferred from homology"/>
<dbReference type="Gene3D" id="3.30.420.10">
    <property type="entry name" value="Ribonuclease H-like superfamily/Ribonuclease H"/>
    <property type="match status" value="1"/>
</dbReference>
<feature type="chain" id="PRO_5044240652" description="ribonuclease H" evidence="12">
    <location>
        <begin position="19"/>
        <end position="359"/>
    </location>
</feature>
<dbReference type="PANTHER" id="PTHR10642">
    <property type="entry name" value="RIBONUCLEASE H1"/>
    <property type="match status" value="1"/>
</dbReference>
<comment type="catalytic activity">
    <reaction evidence="1">
        <text>Endonucleolytic cleavage to 5'-phosphomonoester.</text>
        <dbReference type="EC" id="3.1.26.4"/>
    </reaction>
</comment>
<dbReference type="EC" id="3.1.26.4" evidence="5"/>
<keyword evidence="10" id="KW-0460">Magnesium</keyword>
<comment type="similarity">
    <text evidence="3">Belongs to the RNase H family.</text>
</comment>
<evidence type="ECO:0000256" key="3">
    <source>
        <dbReference type="ARBA" id="ARBA00005300"/>
    </source>
</evidence>
<organism evidence="15 16">
    <name type="scientific">Prymnesium parvum</name>
    <name type="common">Toxic golden alga</name>
    <dbReference type="NCBI Taxonomy" id="97485"/>
    <lineage>
        <taxon>Eukaryota</taxon>
        <taxon>Haptista</taxon>
        <taxon>Haptophyta</taxon>
        <taxon>Prymnesiophyceae</taxon>
        <taxon>Prymnesiales</taxon>
        <taxon>Prymnesiaceae</taxon>
        <taxon>Prymnesium</taxon>
    </lineage>
</organism>
<name>A0AB34JGM7_PRYPA</name>
<dbReference type="InterPro" id="IPR022892">
    <property type="entry name" value="RNaseHI"/>
</dbReference>
<keyword evidence="6" id="KW-0540">Nuclease</keyword>
<dbReference type="InterPro" id="IPR002156">
    <property type="entry name" value="RNaseH_domain"/>
</dbReference>
<dbReference type="GO" id="GO:0043137">
    <property type="term" value="P:DNA replication, removal of RNA primer"/>
    <property type="evidence" value="ECO:0007669"/>
    <property type="project" value="TreeGrafter"/>
</dbReference>
<evidence type="ECO:0000256" key="11">
    <source>
        <dbReference type="SAM" id="Coils"/>
    </source>
</evidence>
<keyword evidence="8" id="KW-0255">Endonuclease</keyword>
<dbReference type="GO" id="GO:0003676">
    <property type="term" value="F:nucleic acid binding"/>
    <property type="evidence" value="ECO:0007669"/>
    <property type="project" value="InterPro"/>
</dbReference>
<feature type="signal peptide" evidence="12">
    <location>
        <begin position="1"/>
        <end position="18"/>
    </location>
</feature>
<dbReference type="Pfam" id="PF02037">
    <property type="entry name" value="SAP"/>
    <property type="match status" value="1"/>
</dbReference>
<evidence type="ECO:0000256" key="2">
    <source>
        <dbReference type="ARBA" id="ARBA00001946"/>
    </source>
</evidence>
<evidence type="ECO:0000313" key="15">
    <source>
        <dbReference type="EMBL" id="KAL1520088.1"/>
    </source>
</evidence>
<evidence type="ECO:0000256" key="10">
    <source>
        <dbReference type="ARBA" id="ARBA00022842"/>
    </source>
</evidence>
<comment type="cofactor">
    <cofactor evidence="2">
        <name>Mg(2+)</name>
        <dbReference type="ChEBI" id="CHEBI:18420"/>
    </cofactor>
</comment>
<dbReference type="EMBL" id="JBGBPQ010000009">
    <property type="protein sequence ID" value="KAL1520088.1"/>
    <property type="molecule type" value="Genomic_DNA"/>
</dbReference>
<evidence type="ECO:0000256" key="7">
    <source>
        <dbReference type="ARBA" id="ARBA00022723"/>
    </source>
</evidence>
<dbReference type="Gene3D" id="1.10.720.30">
    <property type="entry name" value="SAP domain"/>
    <property type="match status" value="1"/>
</dbReference>
<dbReference type="CDD" id="cd09278">
    <property type="entry name" value="RNase_HI_prokaryote_like"/>
    <property type="match status" value="1"/>
</dbReference>
<sequence length="359" mass="39931">MIGAVVWMLSVRVAPARGLGRGLCALYGARSPFARMCSSFYSNPQDRLVKKLAEVVQLHESEQLSLKKLSRKLQALAKEAELLLNEEKQLPVIMNNPRLMTYTKYTVCQLRSELRVMGLPTGGNKPELLQRLVAQNMDEAIIEPKIAVEQGIDDEVTREEETLPSANGNALTFKLKVLTDDIRLKSAVDGVYTDGSCVPNPGTGGWACAQLQKGNVLWFMVGKQAFSTNNEMEWTAILYALGKLRPEPSTRITVYSDSNYCVRSLAEWAFTWKRSGWKKSNGQAPKNLHLVKMAYALYLERESVQIEWTKSHVGNPGNTFVDELANWAMAGKIEPGVYAGSGERISDIPDFPSQPSDVE</sequence>
<keyword evidence="11" id="KW-0175">Coiled coil</keyword>
<evidence type="ECO:0000256" key="6">
    <source>
        <dbReference type="ARBA" id="ARBA00022722"/>
    </source>
</evidence>
<dbReference type="GO" id="GO:0004523">
    <property type="term" value="F:RNA-DNA hybrid ribonuclease activity"/>
    <property type="evidence" value="ECO:0007669"/>
    <property type="project" value="UniProtKB-EC"/>
</dbReference>